<protein>
    <recommendedName>
        <fullName evidence="6">MetA-pathway of phenol degradation</fullName>
    </recommendedName>
</protein>
<feature type="chain" id="PRO_5011578461" description="MetA-pathway of phenol degradation" evidence="3">
    <location>
        <begin position="25"/>
        <end position="450"/>
    </location>
</feature>
<proteinExistence type="predicted"/>
<dbReference type="Proteomes" id="UP000199470">
    <property type="component" value="Unassembled WGS sequence"/>
</dbReference>
<accession>A0A1I4RIU7</accession>
<evidence type="ECO:0008006" key="6">
    <source>
        <dbReference type="Google" id="ProtNLM"/>
    </source>
</evidence>
<dbReference type="SUPFAM" id="SSF56925">
    <property type="entry name" value="OMPA-like"/>
    <property type="match status" value="1"/>
</dbReference>
<keyword evidence="5" id="KW-1185">Reference proteome</keyword>
<evidence type="ECO:0000313" key="5">
    <source>
        <dbReference type="Proteomes" id="UP000199470"/>
    </source>
</evidence>
<dbReference type="RefSeq" id="WP_245774385.1">
    <property type="nucleotide sequence ID" value="NZ_FOTW01000022.1"/>
</dbReference>
<keyword evidence="3" id="KW-0732">Signal</keyword>
<evidence type="ECO:0000256" key="3">
    <source>
        <dbReference type="SAM" id="SignalP"/>
    </source>
</evidence>
<sequence length="450" mass="47417">MQTSARGRAAAAAVALLLCSGQSAGQPAATAGGGAAGGEAGGQLGDKLESMRRQLEEQKQLLLQLRRQVDEQQRSLLQLGGAMPAEALAAQRGTGPAEQGGAAAPAQGQGQGPAQARAGQAPVGAAPAKDGRPPEVAPLFEQPGVLTAKGHYVLEPSLQFGYSSSNRVALVGYTIIPALLIGLVDVREVKRNTTTATLTGRYGLSRRMEIEAKLPYVYRSDATVSREYFTGAANERVFDTSGRAAGDAELALRYQLNEGGADRAYYVGALRFKSRTGRDPFSVVTDCTKRCTGPDATGTGLPLELPTGSGFYALQPSLTWLYPSDPAIFFGSVSYLHNFRRSNVERRIQGGQSEPLGTVAPGGVLGFNFGMGMALNDKAAFSLGYDHSSIARTRQNGVAVPGSVRIQLGTLLLGFSYRFNDKRTVNVAVGAGLTRDTPDVQLSVRMPMSF</sequence>
<dbReference type="STRING" id="758825.SAMN02982985_04369"/>
<reference evidence="4 5" key="1">
    <citation type="submission" date="2016-10" db="EMBL/GenBank/DDBJ databases">
        <authorList>
            <person name="de Groot N.N."/>
        </authorList>
    </citation>
    <scope>NUCLEOTIDE SEQUENCE [LARGE SCALE GENOMIC DNA]</scope>
    <source>
        <strain evidence="4 5">ATCC 43154</strain>
    </source>
</reference>
<feature type="region of interest" description="Disordered" evidence="2">
    <location>
        <begin position="24"/>
        <end position="51"/>
    </location>
</feature>
<dbReference type="EMBL" id="FOTW01000022">
    <property type="protein sequence ID" value="SFM52192.1"/>
    <property type="molecule type" value="Genomic_DNA"/>
</dbReference>
<comment type="subcellular location">
    <subcellularLocation>
        <location evidence="1">Cell outer membrane</location>
    </subcellularLocation>
</comment>
<organism evidence="4 5">
    <name type="scientific">Rugamonas rubra</name>
    <dbReference type="NCBI Taxonomy" id="758825"/>
    <lineage>
        <taxon>Bacteria</taxon>
        <taxon>Pseudomonadati</taxon>
        <taxon>Pseudomonadota</taxon>
        <taxon>Betaproteobacteria</taxon>
        <taxon>Burkholderiales</taxon>
        <taxon>Oxalobacteraceae</taxon>
        <taxon>Telluria group</taxon>
        <taxon>Rugamonas</taxon>
    </lineage>
</organism>
<evidence type="ECO:0000313" key="4">
    <source>
        <dbReference type="EMBL" id="SFM52192.1"/>
    </source>
</evidence>
<evidence type="ECO:0000256" key="1">
    <source>
        <dbReference type="ARBA" id="ARBA00004442"/>
    </source>
</evidence>
<feature type="compositionally biased region" description="Gly residues" evidence="2">
    <location>
        <begin position="31"/>
        <end position="44"/>
    </location>
</feature>
<gene>
    <name evidence="4" type="ORF">SAMN02982985_04369</name>
</gene>
<dbReference type="AlphaFoldDB" id="A0A1I4RIU7"/>
<dbReference type="InterPro" id="IPR011250">
    <property type="entry name" value="OMP/PagP_B-barrel"/>
</dbReference>
<feature type="signal peptide" evidence="3">
    <location>
        <begin position="1"/>
        <end position="24"/>
    </location>
</feature>
<feature type="compositionally biased region" description="Low complexity" evidence="2">
    <location>
        <begin position="95"/>
        <end position="128"/>
    </location>
</feature>
<evidence type="ECO:0000256" key="2">
    <source>
        <dbReference type="SAM" id="MobiDB-lite"/>
    </source>
</evidence>
<name>A0A1I4RIU7_9BURK</name>
<feature type="region of interest" description="Disordered" evidence="2">
    <location>
        <begin position="89"/>
        <end position="135"/>
    </location>
</feature>
<dbReference type="GO" id="GO:0009279">
    <property type="term" value="C:cell outer membrane"/>
    <property type="evidence" value="ECO:0007669"/>
    <property type="project" value="UniProtKB-SubCell"/>
</dbReference>